<accession>A0A6L9MT90</accession>
<keyword evidence="6 7" id="KW-0472">Membrane</keyword>
<dbReference type="RefSeq" id="WP_163111314.1">
    <property type="nucleotide sequence ID" value="NZ_JAAAWP010000003.1"/>
</dbReference>
<feature type="transmembrane region" description="Helical" evidence="7">
    <location>
        <begin position="330"/>
        <end position="353"/>
    </location>
</feature>
<keyword evidence="4" id="KW-0560">Oxidoreductase</keyword>
<gene>
    <name evidence="9" type="ORF">GTW09_07530</name>
</gene>
<evidence type="ECO:0000256" key="5">
    <source>
        <dbReference type="ARBA" id="ARBA00023098"/>
    </source>
</evidence>
<keyword evidence="2 7" id="KW-0812">Transmembrane</keyword>
<dbReference type="Pfam" id="PF04116">
    <property type="entry name" value="FA_hydroxylase"/>
    <property type="match status" value="1"/>
</dbReference>
<organism evidence="9 10">
    <name type="scientific">Alteromonas hispanica</name>
    <dbReference type="NCBI Taxonomy" id="315421"/>
    <lineage>
        <taxon>Bacteria</taxon>
        <taxon>Pseudomonadati</taxon>
        <taxon>Pseudomonadota</taxon>
        <taxon>Gammaproteobacteria</taxon>
        <taxon>Alteromonadales</taxon>
        <taxon>Alteromonadaceae</taxon>
        <taxon>Alteromonas/Salinimonas group</taxon>
        <taxon>Alteromonas</taxon>
    </lineage>
</organism>
<reference evidence="9 10" key="1">
    <citation type="submission" date="2020-01" db="EMBL/GenBank/DDBJ databases">
        <title>Genomes of bacteria type strains.</title>
        <authorList>
            <person name="Chen J."/>
            <person name="Zhu S."/>
            <person name="Yang J."/>
        </authorList>
    </citation>
    <scope>NUCLEOTIDE SEQUENCE [LARGE SCALE GENOMIC DNA]</scope>
    <source>
        <strain evidence="9 10">LMG 22958</strain>
    </source>
</reference>
<evidence type="ECO:0000256" key="6">
    <source>
        <dbReference type="ARBA" id="ARBA00023136"/>
    </source>
</evidence>
<dbReference type="InterPro" id="IPR006694">
    <property type="entry name" value="Fatty_acid_hydroxylase"/>
</dbReference>
<keyword evidence="10" id="KW-1185">Reference proteome</keyword>
<comment type="subcellular location">
    <subcellularLocation>
        <location evidence="1">Endomembrane system</location>
        <topology evidence="1">Multi-pass membrane protein</topology>
    </subcellularLocation>
</comment>
<dbReference type="GO" id="GO:0006643">
    <property type="term" value="P:membrane lipid metabolic process"/>
    <property type="evidence" value="ECO:0007669"/>
    <property type="project" value="TreeGrafter"/>
</dbReference>
<evidence type="ECO:0000256" key="4">
    <source>
        <dbReference type="ARBA" id="ARBA00023002"/>
    </source>
</evidence>
<evidence type="ECO:0000313" key="10">
    <source>
        <dbReference type="Proteomes" id="UP000478837"/>
    </source>
</evidence>
<dbReference type="EMBL" id="JAAAWP010000003">
    <property type="protein sequence ID" value="NDW21366.1"/>
    <property type="molecule type" value="Genomic_DNA"/>
</dbReference>
<feature type="transmembrane region" description="Helical" evidence="7">
    <location>
        <begin position="47"/>
        <end position="68"/>
    </location>
</feature>
<dbReference type="GO" id="GO:0012505">
    <property type="term" value="C:endomembrane system"/>
    <property type="evidence" value="ECO:0007669"/>
    <property type="project" value="UniProtKB-SubCell"/>
</dbReference>
<dbReference type="PANTHER" id="PTHR21624">
    <property type="entry name" value="STEROL DESATURASE-RELATED PROTEIN"/>
    <property type="match status" value="1"/>
</dbReference>
<evidence type="ECO:0000256" key="1">
    <source>
        <dbReference type="ARBA" id="ARBA00004127"/>
    </source>
</evidence>
<comment type="caution">
    <text evidence="9">The sequence shown here is derived from an EMBL/GenBank/DDBJ whole genome shotgun (WGS) entry which is preliminary data.</text>
</comment>
<dbReference type="PANTHER" id="PTHR21624:SF1">
    <property type="entry name" value="ALKYLGLYCEROL MONOOXYGENASE"/>
    <property type="match status" value="1"/>
</dbReference>
<dbReference type="GO" id="GO:0016020">
    <property type="term" value="C:membrane"/>
    <property type="evidence" value="ECO:0007669"/>
    <property type="project" value="GOC"/>
</dbReference>
<proteinExistence type="predicted"/>
<feature type="domain" description="Fatty acid hydroxylase" evidence="8">
    <location>
        <begin position="79"/>
        <end position="211"/>
    </location>
</feature>
<dbReference type="GO" id="GO:0050479">
    <property type="term" value="F:glyceryl-ether monooxygenase activity"/>
    <property type="evidence" value="ECO:0007669"/>
    <property type="project" value="TreeGrafter"/>
</dbReference>
<dbReference type="GO" id="GO:0005506">
    <property type="term" value="F:iron ion binding"/>
    <property type="evidence" value="ECO:0007669"/>
    <property type="project" value="InterPro"/>
</dbReference>
<feature type="transmembrane region" description="Helical" evidence="7">
    <location>
        <begin position="298"/>
        <end position="318"/>
    </location>
</feature>
<dbReference type="InterPro" id="IPR051689">
    <property type="entry name" value="Sterol_desaturase/TMEM195"/>
</dbReference>
<sequence>MTVILFAIPLFFLLIGLELYVDSKRKTGHYRTNDAITSLSAGVLSRMMAIGHQLIPFTIYVLVFDAVAMFELPQAWWVWLVAFVAYDFFYYWNHRMGHEISILWAAHVVHHSSEDYNLTTALRQTSGAIFSWVFYLPLAFVGFTPEMIITVGALNLVYQFWVHTQHINTLGWMERIFVTPSNHRVHHAQNPVYIDKNYGGVFILWDRLFGTYIPELKEEPVVFGIRGALNSFNPIMANLQVYSQLAKDSYYTRRWSDKFRVWFGRTGWRPADVSKRFPKEKLPLQQFKKYHPHIHKSVMRYSLLQHVIMLVISLYFLLNLSALSGIQQVTIVTTVVIMSIQNGFILSQSTLALAIEGPRLLMLPLLWIAAGVGIAALWFALSCVVSLIALLYAVRHSNYRRPLDDVTLSAETAD</sequence>
<evidence type="ECO:0000313" key="9">
    <source>
        <dbReference type="EMBL" id="NDW21366.1"/>
    </source>
</evidence>
<keyword evidence="5" id="KW-0443">Lipid metabolism</keyword>
<evidence type="ECO:0000256" key="3">
    <source>
        <dbReference type="ARBA" id="ARBA00022989"/>
    </source>
</evidence>
<name>A0A6L9MT90_9ALTE</name>
<dbReference type="AlphaFoldDB" id="A0A6L9MT90"/>
<dbReference type="GO" id="GO:0008610">
    <property type="term" value="P:lipid biosynthetic process"/>
    <property type="evidence" value="ECO:0007669"/>
    <property type="project" value="InterPro"/>
</dbReference>
<dbReference type="Proteomes" id="UP000478837">
    <property type="component" value="Unassembled WGS sequence"/>
</dbReference>
<protein>
    <recommendedName>
        <fullName evidence="8">Fatty acid hydroxylase domain-containing protein</fullName>
    </recommendedName>
</protein>
<keyword evidence="3 7" id="KW-1133">Transmembrane helix</keyword>
<evidence type="ECO:0000256" key="2">
    <source>
        <dbReference type="ARBA" id="ARBA00022692"/>
    </source>
</evidence>
<feature type="transmembrane region" description="Helical" evidence="7">
    <location>
        <begin position="365"/>
        <end position="394"/>
    </location>
</feature>
<feature type="transmembrane region" description="Helical" evidence="7">
    <location>
        <begin position="132"/>
        <end position="158"/>
    </location>
</feature>
<feature type="transmembrane region" description="Helical" evidence="7">
    <location>
        <begin position="75"/>
        <end position="92"/>
    </location>
</feature>
<evidence type="ECO:0000256" key="7">
    <source>
        <dbReference type="SAM" id="Phobius"/>
    </source>
</evidence>
<evidence type="ECO:0000259" key="8">
    <source>
        <dbReference type="Pfam" id="PF04116"/>
    </source>
</evidence>